<dbReference type="Proteomes" id="UP000014137">
    <property type="component" value="Unassembled WGS sequence"/>
</dbReference>
<dbReference type="PATRIC" id="fig|1238180.3.peg.5102"/>
<dbReference type="EMBL" id="MUXN01000027">
    <property type="protein sequence ID" value="OOC01670.1"/>
    <property type="molecule type" value="Genomic_DNA"/>
</dbReference>
<evidence type="ECO:0000313" key="4">
    <source>
        <dbReference type="Proteomes" id="UP000188551"/>
    </source>
</evidence>
<organism evidence="1 3">
    <name type="scientific">Amycolatopsis azurea DSM 43854</name>
    <dbReference type="NCBI Taxonomy" id="1238180"/>
    <lineage>
        <taxon>Bacteria</taxon>
        <taxon>Bacillati</taxon>
        <taxon>Actinomycetota</taxon>
        <taxon>Actinomycetes</taxon>
        <taxon>Pseudonocardiales</taxon>
        <taxon>Pseudonocardiaceae</taxon>
        <taxon>Amycolatopsis</taxon>
    </lineage>
</organism>
<gene>
    <name evidence="2" type="ORF">B0293_35625</name>
    <name evidence="1" type="ORF">C791_5187</name>
</gene>
<dbReference type="RefSeq" id="WP_005161271.1">
    <property type="nucleotide sequence ID" value="NZ_ANMG01000050.1"/>
</dbReference>
<dbReference type="OrthoDB" id="5197332at2"/>
<evidence type="ECO:0000313" key="2">
    <source>
        <dbReference type="EMBL" id="OOC01670.1"/>
    </source>
</evidence>
<evidence type="ECO:0000313" key="1">
    <source>
        <dbReference type="EMBL" id="EMD25178.1"/>
    </source>
</evidence>
<keyword evidence="4" id="KW-1185">Reference proteome</keyword>
<evidence type="ECO:0000313" key="3">
    <source>
        <dbReference type="Proteomes" id="UP000014137"/>
    </source>
</evidence>
<dbReference type="EMBL" id="ANMG01000050">
    <property type="protein sequence ID" value="EMD25178.1"/>
    <property type="molecule type" value="Genomic_DNA"/>
</dbReference>
<proteinExistence type="predicted"/>
<dbReference type="Proteomes" id="UP000188551">
    <property type="component" value="Unassembled WGS sequence"/>
</dbReference>
<comment type="caution">
    <text evidence="1">The sequence shown here is derived from an EMBL/GenBank/DDBJ whole genome shotgun (WGS) entry which is preliminary data.</text>
</comment>
<name>M2PL09_9PSEU</name>
<protein>
    <submittedName>
        <fullName evidence="1">Uncharacterized protein</fullName>
    </submittedName>
</protein>
<sequence>MPKRWNEIDWDEPRPEPSEVVAAQNGITWAAVPVAAPALDRYLEHVAASYVNGGYLIGRWRAVDYADTVAWFVARNRAEEFELLRVFFDSEAVREGLRELQIPSPLGSGDGGFQQERTGSLCLDGILADVILSGGAYGRYRGSAMDAKALAGAAVEALTQNRLEDFRVHVSLVPWTPWFEGAAWDRTYVLTDTANAEITVFCVTDTN</sequence>
<dbReference type="AlphaFoldDB" id="M2PL09"/>
<accession>M2PL09</accession>
<reference evidence="2 4" key="2">
    <citation type="submission" date="2017-02" db="EMBL/GenBank/DDBJ databases">
        <title>Amycolatopsis azurea DSM 43854 draft genome.</title>
        <authorList>
            <person name="Mayilraj S."/>
        </authorList>
    </citation>
    <scope>NUCLEOTIDE SEQUENCE [LARGE SCALE GENOMIC DNA]</scope>
    <source>
        <strain evidence="2 4">DSM 43854</strain>
    </source>
</reference>
<reference evidence="1 3" key="1">
    <citation type="submission" date="2012-10" db="EMBL/GenBank/DDBJ databases">
        <title>Genome assembly of Amycolatopsis azurea DSM 43854.</title>
        <authorList>
            <person name="Khatri I."/>
            <person name="Kaur I."/>
            <person name="Subramanian S."/>
            <person name="Mayilraj S."/>
        </authorList>
    </citation>
    <scope>NUCLEOTIDE SEQUENCE [LARGE SCALE GENOMIC DNA]</scope>
    <source>
        <strain evidence="1 3">DSM 43854</strain>
    </source>
</reference>